<organism evidence="2 3">
    <name type="scientific">Cardiosporidium cionae</name>
    <dbReference type="NCBI Taxonomy" id="476202"/>
    <lineage>
        <taxon>Eukaryota</taxon>
        <taxon>Sar</taxon>
        <taxon>Alveolata</taxon>
        <taxon>Apicomplexa</taxon>
        <taxon>Aconoidasida</taxon>
        <taxon>Nephromycida</taxon>
        <taxon>Cardiosporidium</taxon>
    </lineage>
</organism>
<proteinExistence type="predicted"/>
<reference evidence="2 3" key="1">
    <citation type="journal article" date="2020" name="bioRxiv">
        <title>Metabolic contributions of an alphaproteobacterial endosymbiont in the apicomplexan Cardiosporidium cionae.</title>
        <authorList>
            <person name="Hunter E.S."/>
            <person name="Paight C.J."/>
            <person name="Lane C.E."/>
        </authorList>
    </citation>
    <scope>NUCLEOTIDE SEQUENCE [LARGE SCALE GENOMIC DNA]</scope>
    <source>
        <strain evidence="2">ESH_2018</strain>
    </source>
</reference>
<dbReference type="SUPFAM" id="SSF81301">
    <property type="entry name" value="Nucleotidyltransferase"/>
    <property type="match status" value="1"/>
</dbReference>
<dbReference type="PANTHER" id="PTHR12271:SF40">
    <property type="entry name" value="POLY(A) RNA POLYMERASE GLD2"/>
    <property type="match status" value="1"/>
</dbReference>
<feature type="non-terminal residue" evidence="2">
    <location>
        <position position="420"/>
    </location>
</feature>
<accession>A0ABQ7JFI3</accession>
<dbReference type="PANTHER" id="PTHR12271">
    <property type="entry name" value="POLY A POLYMERASE CID PAP -RELATED"/>
    <property type="match status" value="1"/>
</dbReference>
<protein>
    <recommendedName>
        <fullName evidence="1">Poly(A) RNA polymerase mitochondrial-like central palm domain-containing protein</fullName>
    </recommendedName>
</protein>
<dbReference type="EMBL" id="JADAQX010000027">
    <property type="protein sequence ID" value="KAF8822747.1"/>
    <property type="molecule type" value="Genomic_DNA"/>
</dbReference>
<evidence type="ECO:0000313" key="2">
    <source>
        <dbReference type="EMBL" id="KAF8822747.1"/>
    </source>
</evidence>
<dbReference type="Pfam" id="PF22600">
    <property type="entry name" value="MTPAP-like_central"/>
    <property type="match status" value="1"/>
</dbReference>
<dbReference type="SUPFAM" id="SSF81631">
    <property type="entry name" value="PAP/OAS1 substrate-binding domain"/>
    <property type="match status" value="1"/>
</dbReference>
<dbReference type="Gene3D" id="1.10.1410.10">
    <property type="match status" value="1"/>
</dbReference>
<name>A0ABQ7JFI3_9APIC</name>
<sequence>MASLKKYIGGFQQITVEQLYDGLCVVSMSAELERYESICRNIFFTLGLWLEKCNSRRESIFLLKALQHIIMHQYFDKVCASHIRIFAPVSHFLLRELAPEYIDDVVMNASAETCESVVLELLQLYYKIKCTNAQVEKRKIIRKFVFDVIERCTEGCMIAEYGDGKNSFCLGNSDVDVNVKLPSLDNASRWKIRRDLLNQFTQANSDVSCMLSERESLTSEAVLQMKIVTRFDNTSTDVNVTFEDDAVFVKTAFLKCYKDFDDRVHQFCLLIKYWATQRGIANASNGYLSGDSWLIIAIFYLLHLEDPIIVNLLHPPHNMRQHLEKKRGDNKILRYYRISESNRSIKMLYEDDQDDSALILNTIWSHFSNTDTLILLLWNFFKFYAFVFDRYKCIVSLSNFSKRHTNLMKRDHWENLEIKT</sequence>
<evidence type="ECO:0000259" key="1">
    <source>
        <dbReference type="Pfam" id="PF22600"/>
    </source>
</evidence>
<gene>
    <name evidence="2" type="ORF">IE077_002793</name>
</gene>
<dbReference type="InterPro" id="IPR054708">
    <property type="entry name" value="MTPAP-like_central"/>
</dbReference>
<evidence type="ECO:0000313" key="3">
    <source>
        <dbReference type="Proteomes" id="UP000823046"/>
    </source>
</evidence>
<feature type="domain" description="Poly(A) RNA polymerase mitochondrial-like central palm" evidence="1">
    <location>
        <begin position="121"/>
        <end position="258"/>
    </location>
</feature>
<comment type="caution">
    <text evidence="2">The sequence shown here is derived from an EMBL/GenBank/DDBJ whole genome shotgun (WGS) entry which is preliminary data.</text>
</comment>
<dbReference type="InterPro" id="IPR043519">
    <property type="entry name" value="NT_sf"/>
</dbReference>
<dbReference type="Gene3D" id="3.30.460.10">
    <property type="entry name" value="Beta Polymerase, domain 2"/>
    <property type="match status" value="1"/>
</dbReference>
<keyword evidence="3" id="KW-1185">Reference proteome</keyword>
<dbReference type="Proteomes" id="UP000823046">
    <property type="component" value="Unassembled WGS sequence"/>
</dbReference>